<dbReference type="InterPro" id="IPR035566">
    <property type="entry name" value="Ribosomal_protein_bL20_C"/>
</dbReference>
<dbReference type="SUPFAM" id="SSF74731">
    <property type="entry name" value="Ribosomal protein L20"/>
    <property type="match status" value="1"/>
</dbReference>
<name>A0A1G2PMK0_9BACT</name>
<evidence type="ECO:0000256" key="2">
    <source>
        <dbReference type="ARBA" id="ARBA00022980"/>
    </source>
</evidence>
<dbReference type="FunFam" id="1.10.1900.20:FF:000001">
    <property type="entry name" value="50S ribosomal protein L20"/>
    <property type="match status" value="1"/>
</dbReference>
<comment type="function">
    <text evidence="5 6">Binds directly to 23S ribosomal RNA and is necessary for the in vitro assembly process of the 50S ribosomal subunit. It is not involved in the protein synthesizing functions of that subunit.</text>
</comment>
<keyword evidence="5 6" id="KW-0694">RNA-binding</keyword>
<dbReference type="GO" id="GO:0005840">
    <property type="term" value="C:ribosome"/>
    <property type="evidence" value="ECO:0007669"/>
    <property type="project" value="UniProtKB-KW"/>
</dbReference>
<dbReference type="InterPro" id="IPR005813">
    <property type="entry name" value="Ribosomal_bL20"/>
</dbReference>
<dbReference type="Gene3D" id="1.10.1900.20">
    <property type="entry name" value="Ribosomal protein L20"/>
    <property type="match status" value="1"/>
</dbReference>
<dbReference type="STRING" id="1802362.A2806_04160"/>
<gene>
    <name evidence="5" type="primary">rplT</name>
    <name evidence="7" type="ORF">A2806_04160</name>
</gene>
<organism evidence="7 8">
    <name type="scientific">Candidatus Terrybacteria bacterium RIFCSPHIGHO2_01_FULL_48_17</name>
    <dbReference type="NCBI Taxonomy" id="1802362"/>
    <lineage>
        <taxon>Bacteria</taxon>
        <taxon>Candidatus Terryibacteriota</taxon>
    </lineage>
</organism>
<dbReference type="PRINTS" id="PR00062">
    <property type="entry name" value="RIBOSOMALL20"/>
</dbReference>
<accession>A0A1G2PMK0</accession>
<dbReference type="EMBL" id="MHSS01000002">
    <property type="protein sequence ID" value="OHA48861.1"/>
    <property type="molecule type" value="Genomic_DNA"/>
</dbReference>
<dbReference type="Gene3D" id="6.10.160.10">
    <property type="match status" value="1"/>
</dbReference>
<keyword evidence="5 6" id="KW-0699">rRNA-binding</keyword>
<dbReference type="CDD" id="cd07026">
    <property type="entry name" value="Ribosomal_L20"/>
    <property type="match status" value="1"/>
</dbReference>
<dbReference type="PANTHER" id="PTHR10986">
    <property type="entry name" value="39S RIBOSOMAL PROTEIN L20"/>
    <property type="match status" value="1"/>
</dbReference>
<keyword evidence="2 5" id="KW-0689">Ribosomal protein</keyword>
<dbReference type="NCBIfam" id="TIGR01032">
    <property type="entry name" value="rplT_bact"/>
    <property type="match status" value="1"/>
</dbReference>
<reference evidence="7 8" key="1">
    <citation type="journal article" date="2016" name="Nat. Commun.">
        <title>Thousands of microbial genomes shed light on interconnected biogeochemical processes in an aquifer system.</title>
        <authorList>
            <person name="Anantharaman K."/>
            <person name="Brown C.T."/>
            <person name="Hug L.A."/>
            <person name="Sharon I."/>
            <person name="Castelle C.J."/>
            <person name="Probst A.J."/>
            <person name="Thomas B.C."/>
            <person name="Singh A."/>
            <person name="Wilkins M.J."/>
            <person name="Karaoz U."/>
            <person name="Brodie E.L."/>
            <person name="Williams K.H."/>
            <person name="Hubbard S.S."/>
            <person name="Banfield J.F."/>
        </authorList>
    </citation>
    <scope>NUCLEOTIDE SEQUENCE [LARGE SCALE GENOMIC DNA]</scope>
</reference>
<evidence type="ECO:0000256" key="3">
    <source>
        <dbReference type="ARBA" id="ARBA00023274"/>
    </source>
</evidence>
<dbReference type="GO" id="GO:0019843">
    <property type="term" value="F:rRNA binding"/>
    <property type="evidence" value="ECO:0007669"/>
    <property type="project" value="UniProtKB-UniRule"/>
</dbReference>
<dbReference type="HAMAP" id="MF_00382">
    <property type="entry name" value="Ribosomal_bL20"/>
    <property type="match status" value="1"/>
</dbReference>
<comment type="caution">
    <text evidence="7">The sequence shown here is derived from an EMBL/GenBank/DDBJ whole genome shotgun (WGS) entry which is preliminary data.</text>
</comment>
<dbReference type="GO" id="GO:0003735">
    <property type="term" value="F:structural constituent of ribosome"/>
    <property type="evidence" value="ECO:0007669"/>
    <property type="project" value="InterPro"/>
</dbReference>
<proteinExistence type="inferred from homology"/>
<dbReference type="GO" id="GO:0006412">
    <property type="term" value="P:translation"/>
    <property type="evidence" value="ECO:0007669"/>
    <property type="project" value="InterPro"/>
</dbReference>
<evidence type="ECO:0000313" key="8">
    <source>
        <dbReference type="Proteomes" id="UP000177629"/>
    </source>
</evidence>
<evidence type="ECO:0000256" key="1">
    <source>
        <dbReference type="ARBA" id="ARBA00007698"/>
    </source>
</evidence>
<keyword evidence="3 5" id="KW-0687">Ribonucleoprotein</keyword>
<sequence length="115" mass="13713">MSRVKRGTIKHKKRERLLKKAKGYQWRRKSTYKAAKQALMKAWQYQYRDRRRLKREKRALWQIRIGAASRAHGLSYSKFMAGLKKANIQLDRKILAELAAQEPEVFKKIVEIIQS</sequence>
<dbReference type="Pfam" id="PF00453">
    <property type="entry name" value="Ribosomal_L20"/>
    <property type="match status" value="1"/>
</dbReference>
<dbReference type="GO" id="GO:1990904">
    <property type="term" value="C:ribonucleoprotein complex"/>
    <property type="evidence" value="ECO:0007669"/>
    <property type="project" value="UniProtKB-KW"/>
</dbReference>
<evidence type="ECO:0000256" key="4">
    <source>
        <dbReference type="ARBA" id="ARBA00035172"/>
    </source>
</evidence>
<evidence type="ECO:0000256" key="5">
    <source>
        <dbReference type="HAMAP-Rule" id="MF_00382"/>
    </source>
</evidence>
<comment type="similarity">
    <text evidence="1 5 6">Belongs to the bacterial ribosomal protein bL20 family.</text>
</comment>
<evidence type="ECO:0000313" key="7">
    <source>
        <dbReference type="EMBL" id="OHA48861.1"/>
    </source>
</evidence>
<dbReference type="AlphaFoldDB" id="A0A1G2PMK0"/>
<protein>
    <recommendedName>
        <fullName evidence="4 5">Large ribosomal subunit protein bL20</fullName>
    </recommendedName>
</protein>
<dbReference type="Proteomes" id="UP000177629">
    <property type="component" value="Unassembled WGS sequence"/>
</dbReference>
<dbReference type="GO" id="GO:0000027">
    <property type="term" value="P:ribosomal large subunit assembly"/>
    <property type="evidence" value="ECO:0007669"/>
    <property type="project" value="UniProtKB-UniRule"/>
</dbReference>
<evidence type="ECO:0000256" key="6">
    <source>
        <dbReference type="RuleBase" id="RU000560"/>
    </source>
</evidence>